<dbReference type="EMBL" id="MU825875">
    <property type="protein sequence ID" value="KAJ7386845.1"/>
    <property type="molecule type" value="Genomic_DNA"/>
</dbReference>
<sequence>MQKTIEAINNCGVSLSVWEKRNEDGTPSGLYDWTSMVGNEKKKVLRSLPEKFPQILDPEHCGTITQIWKVTEWLKLYLSLAGDVIGYENASVTIHSCLGLPPTPICKG</sequence>
<dbReference type="Proteomes" id="UP001163046">
    <property type="component" value="Unassembled WGS sequence"/>
</dbReference>
<gene>
    <name evidence="1" type="ORF">OS493_006875</name>
</gene>
<evidence type="ECO:0000313" key="2">
    <source>
        <dbReference type="Proteomes" id="UP001163046"/>
    </source>
</evidence>
<dbReference type="OrthoDB" id="5989200at2759"/>
<reference evidence="1" key="1">
    <citation type="submission" date="2023-01" db="EMBL/GenBank/DDBJ databases">
        <title>Genome assembly of the deep-sea coral Lophelia pertusa.</title>
        <authorList>
            <person name="Herrera S."/>
            <person name="Cordes E."/>
        </authorList>
    </citation>
    <scope>NUCLEOTIDE SEQUENCE</scope>
    <source>
        <strain evidence="1">USNM1676648</strain>
        <tissue evidence="1">Polyp</tissue>
    </source>
</reference>
<organism evidence="1 2">
    <name type="scientific">Desmophyllum pertusum</name>
    <dbReference type="NCBI Taxonomy" id="174260"/>
    <lineage>
        <taxon>Eukaryota</taxon>
        <taxon>Metazoa</taxon>
        <taxon>Cnidaria</taxon>
        <taxon>Anthozoa</taxon>
        <taxon>Hexacorallia</taxon>
        <taxon>Scleractinia</taxon>
        <taxon>Caryophylliina</taxon>
        <taxon>Caryophylliidae</taxon>
        <taxon>Desmophyllum</taxon>
    </lineage>
</organism>
<accession>A0A9W9ZSX1</accession>
<protein>
    <submittedName>
        <fullName evidence="1">Uncharacterized protein</fullName>
    </submittedName>
</protein>
<evidence type="ECO:0000313" key="1">
    <source>
        <dbReference type="EMBL" id="KAJ7386845.1"/>
    </source>
</evidence>
<proteinExistence type="predicted"/>
<dbReference type="AlphaFoldDB" id="A0A9W9ZSX1"/>
<comment type="caution">
    <text evidence="1">The sequence shown here is derived from an EMBL/GenBank/DDBJ whole genome shotgun (WGS) entry which is preliminary data.</text>
</comment>
<keyword evidence="2" id="KW-1185">Reference proteome</keyword>
<name>A0A9W9ZSX1_9CNID</name>